<dbReference type="RefSeq" id="WP_066173424.1">
    <property type="nucleotide sequence ID" value="NZ_LQZT01000001.1"/>
</dbReference>
<dbReference type="STRING" id="1480615.AWJ14_09000"/>
<evidence type="ECO:0000256" key="3">
    <source>
        <dbReference type="ARBA" id="ARBA00023163"/>
    </source>
</evidence>
<dbReference type="InterPro" id="IPR001845">
    <property type="entry name" value="HTH_ArsR_DNA-bd_dom"/>
</dbReference>
<evidence type="ECO:0000256" key="1">
    <source>
        <dbReference type="ARBA" id="ARBA00023015"/>
    </source>
</evidence>
<gene>
    <name evidence="5" type="ORF">AWJ14_09000</name>
</gene>
<reference evidence="5 6" key="1">
    <citation type="submission" date="2015-12" db="EMBL/GenBank/DDBJ databases">
        <authorList>
            <person name="Shamseldin A."/>
            <person name="Moawad H."/>
            <person name="Abd El-Rahim W.M."/>
            <person name="Sadowsky M.J."/>
        </authorList>
    </citation>
    <scope>NUCLEOTIDE SEQUENCE [LARGE SCALE GENOMIC DNA]</scope>
    <source>
        <strain evidence="5 6">JC234</strain>
    </source>
</reference>
<dbReference type="InterPro" id="IPR011991">
    <property type="entry name" value="ArsR-like_HTH"/>
</dbReference>
<dbReference type="AlphaFoldDB" id="A0A1C1Z098"/>
<accession>A0A1C1Z098</accession>
<dbReference type="InterPro" id="IPR051011">
    <property type="entry name" value="Metal_resp_trans_reg"/>
</dbReference>
<sequence>MIDPHLLEAHSGEAADLLSAMGNQKRMMILCNLAKGEMQVGALAEKVELSQSALSQHLAKLRTRNLVKTRRDAQAIYYSINSEPVFEMLRTLSNIYRG</sequence>
<comment type="caution">
    <text evidence="5">The sequence shown here is derived from an EMBL/GenBank/DDBJ whole genome shotgun (WGS) entry which is preliminary data.</text>
</comment>
<dbReference type="Gene3D" id="1.10.10.10">
    <property type="entry name" value="Winged helix-like DNA-binding domain superfamily/Winged helix DNA-binding domain"/>
    <property type="match status" value="1"/>
</dbReference>
<dbReference type="SMART" id="SM00418">
    <property type="entry name" value="HTH_ARSR"/>
    <property type="match status" value="1"/>
</dbReference>
<name>A0A1C1Z098_9HYPH</name>
<evidence type="ECO:0000313" key="6">
    <source>
        <dbReference type="Proteomes" id="UP000094795"/>
    </source>
</evidence>
<keyword evidence="1" id="KW-0805">Transcription regulation</keyword>
<evidence type="ECO:0000313" key="5">
    <source>
        <dbReference type="EMBL" id="OCW59191.1"/>
    </source>
</evidence>
<dbReference type="PANTHER" id="PTHR43132">
    <property type="entry name" value="ARSENICAL RESISTANCE OPERON REPRESSOR ARSR-RELATED"/>
    <property type="match status" value="1"/>
</dbReference>
<dbReference type="PRINTS" id="PR00778">
    <property type="entry name" value="HTHARSR"/>
</dbReference>
<keyword evidence="2" id="KW-0238">DNA-binding</keyword>
<evidence type="ECO:0000259" key="4">
    <source>
        <dbReference type="PROSITE" id="PS50987"/>
    </source>
</evidence>
<dbReference type="GO" id="GO:0003700">
    <property type="term" value="F:DNA-binding transcription factor activity"/>
    <property type="evidence" value="ECO:0007669"/>
    <property type="project" value="InterPro"/>
</dbReference>
<organism evidence="5 6">
    <name type="scientific">Hoeflea olei</name>
    <dbReference type="NCBI Taxonomy" id="1480615"/>
    <lineage>
        <taxon>Bacteria</taxon>
        <taxon>Pseudomonadati</taxon>
        <taxon>Pseudomonadota</taxon>
        <taxon>Alphaproteobacteria</taxon>
        <taxon>Hyphomicrobiales</taxon>
        <taxon>Rhizobiaceae</taxon>
        <taxon>Hoeflea</taxon>
    </lineage>
</organism>
<dbReference type="GO" id="GO:0003677">
    <property type="term" value="F:DNA binding"/>
    <property type="evidence" value="ECO:0007669"/>
    <property type="project" value="UniProtKB-KW"/>
</dbReference>
<dbReference type="InterPro" id="IPR036388">
    <property type="entry name" value="WH-like_DNA-bd_sf"/>
</dbReference>
<dbReference type="PANTHER" id="PTHR43132:SF2">
    <property type="entry name" value="ARSENICAL RESISTANCE OPERON REPRESSOR ARSR-RELATED"/>
    <property type="match status" value="1"/>
</dbReference>
<proteinExistence type="predicted"/>
<dbReference type="InterPro" id="IPR036390">
    <property type="entry name" value="WH_DNA-bd_sf"/>
</dbReference>
<dbReference type="NCBIfam" id="NF033788">
    <property type="entry name" value="HTH_metalloreg"/>
    <property type="match status" value="1"/>
</dbReference>
<dbReference type="CDD" id="cd00090">
    <property type="entry name" value="HTH_ARSR"/>
    <property type="match status" value="1"/>
</dbReference>
<protein>
    <submittedName>
        <fullName evidence="5">ArsR family transcriptional regulator</fullName>
    </submittedName>
</protein>
<dbReference type="SUPFAM" id="SSF46785">
    <property type="entry name" value="Winged helix' DNA-binding domain"/>
    <property type="match status" value="1"/>
</dbReference>
<keyword evidence="3" id="KW-0804">Transcription</keyword>
<dbReference type="Pfam" id="PF01022">
    <property type="entry name" value="HTH_5"/>
    <property type="match status" value="1"/>
</dbReference>
<dbReference type="OrthoDB" id="194599at2"/>
<evidence type="ECO:0000256" key="2">
    <source>
        <dbReference type="ARBA" id="ARBA00023125"/>
    </source>
</evidence>
<dbReference type="PROSITE" id="PS50987">
    <property type="entry name" value="HTH_ARSR_2"/>
    <property type="match status" value="1"/>
</dbReference>
<dbReference type="Proteomes" id="UP000094795">
    <property type="component" value="Unassembled WGS sequence"/>
</dbReference>
<feature type="domain" description="HTH arsR-type" evidence="4">
    <location>
        <begin position="6"/>
        <end position="98"/>
    </location>
</feature>
<dbReference type="EMBL" id="LQZT01000001">
    <property type="protein sequence ID" value="OCW59191.1"/>
    <property type="molecule type" value="Genomic_DNA"/>
</dbReference>
<keyword evidence="6" id="KW-1185">Reference proteome</keyword>